<dbReference type="EMBL" id="JAZIBG010000003">
    <property type="protein sequence ID" value="MEF7612395.1"/>
    <property type="molecule type" value="Genomic_DNA"/>
</dbReference>
<sequence>MWSQPTIIVLAAGRGSRFRGPSHKLAHPFDGAAPVLVATLRRAVASQLPVVVVTTAALESMARTVVASRDVVVLPTADSQPGLGMGSSIAAGVGARPHAPGWLVLPADMPLVRPSTLVAVAAALPQHPVAYAQHAGRRGHPVGFAAELFSDLVLLQGDEGARRLVARYPAQAVDVDDPGALIDLDTVEDLAAARPHSESVVR</sequence>
<accession>A0AAW9QB63</accession>
<dbReference type="PANTHER" id="PTHR43777:SF1">
    <property type="entry name" value="MOLYBDENUM COFACTOR CYTIDYLYLTRANSFERASE"/>
    <property type="match status" value="1"/>
</dbReference>
<dbReference type="Proteomes" id="UP001336250">
    <property type="component" value="Unassembled WGS sequence"/>
</dbReference>
<dbReference type="PANTHER" id="PTHR43777">
    <property type="entry name" value="MOLYBDENUM COFACTOR CYTIDYLYLTRANSFERASE"/>
    <property type="match status" value="1"/>
</dbReference>
<dbReference type="GO" id="GO:0016779">
    <property type="term" value="F:nucleotidyltransferase activity"/>
    <property type="evidence" value="ECO:0007669"/>
    <property type="project" value="UniProtKB-ARBA"/>
</dbReference>
<evidence type="ECO:0000313" key="4">
    <source>
        <dbReference type="Proteomes" id="UP001336250"/>
    </source>
</evidence>
<dbReference type="RefSeq" id="WP_332287294.1">
    <property type="nucleotide sequence ID" value="NZ_JAZIBG010000003.1"/>
</dbReference>
<reference evidence="3 4" key="1">
    <citation type="submission" date="2024-02" db="EMBL/GenBank/DDBJ databases">
        <title>Genome sequence of Aquincola sp. MAHUQ-54.</title>
        <authorList>
            <person name="Huq M.A."/>
        </authorList>
    </citation>
    <scope>NUCLEOTIDE SEQUENCE [LARGE SCALE GENOMIC DNA]</scope>
    <source>
        <strain evidence="3 4">MAHUQ-54</strain>
    </source>
</reference>
<proteinExistence type="predicted"/>
<dbReference type="Pfam" id="PF12804">
    <property type="entry name" value="NTP_transf_3"/>
    <property type="match status" value="1"/>
</dbReference>
<protein>
    <submittedName>
        <fullName evidence="3">Nucleotidyltransferase family protein</fullName>
    </submittedName>
</protein>
<organism evidence="3 4">
    <name type="scientific">Aquincola agrisoli</name>
    <dbReference type="NCBI Taxonomy" id="3119538"/>
    <lineage>
        <taxon>Bacteria</taxon>
        <taxon>Pseudomonadati</taxon>
        <taxon>Pseudomonadota</taxon>
        <taxon>Betaproteobacteria</taxon>
        <taxon>Burkholderiales</taxon>
        <taxon>Sphaerotilaceae</taxon>
        <taxon>Aquincola</taxon>
    </lineage>
</organism>
<evidence type="ECO:0000259" key="2">
    <source>
        <dbReference type="Pfam" id="PF12804"/>
    </source>
</evidence>
<dbReference type="Gene3D" id="3.90.550.10">
    <property type="entry name" value="Spore Coat Polysaccharide Biosynthesis Protein SpsA, Chain A"/>
    <property type="match status" value="1"/>
</dbReference>
<dbReference type="CDD" id="cd04182">
    <property type="entry name" value="GT_2_like_f"/>
    <property type="match status" value="1"/>
</dbReference>
<gene>
    <name evidence="3" type="ORF">V4F39_00645</name>
</gene>
<name>A0AAW9QB63_9BURK</name>
<dbReference type="AlphaFoldDB" id="A0AAW9QB63"/>
<evidence type="ECO:0000256" key="1">
    <source>
        <dbReference type="ARBA" id="ARBA00022842"/>
    </source>
</evidence>
<feature type="domain" description="MobA-like NTP transferase" evidence="2">
    <location>
        <begin position="8"/>
        <end position="168"/>
    </location>
</feature>
<dbReference type="SUPFAM" id="SSF53448">
    <property type="entry name" value="Nucleotide-diphospho-sugar transferases"/>
    <property type="match status" value="1"/>
</dbReference>
<comment type="caution">
    <text evidence="3">The sequence shown here is derived from an EMBL/GenBank/DDBJ whole genome shotgun (WGS) entry which is preliminary data.</text>
</comment>
<dbReference type="InterPro" id="IPR025877">
    <property type="entry name" value="MobA-like_NTP_Trfase"/>
</dbReference>
<keyword evidence="1" id="KW-0460">Magnesium</keyword>
<keyword evidence="4" id="KW-1185">Reference proteome</keyword>
<dbReference type="InterPro" id="IPR029044">
    <property type="entry name" value="Nucleotide-diphossugar_trans"/>
</dbReference>
<evidence type="ECO:0000313" key="3">
    <source>
        <dbReference type="EMBL" id="MEF7612395.1"/>
    </source>
</evidence>